<reference evidence="2 3" key="1">
    <citation type="submission" date="2019-12" db="EMBL/GenBank/DDBJ databases">
        <authorList>
            <person name="Floudas D."/>
            <person name="Bentzer J."/>
            <person name="Ahren D."/>
            <person name="Johansson T."/>
            <person name="Persson P."/>
            <person name="Tunlid A."/>
        </authorList>
    </citation>
    <scope>NUCLEOTIDE SEQUENCE [LARGE SCALE GENOMIC DNA]</scope>
    <source>
        <strain evidence="2 3">CBS 102.39</strain>
    </source>
</reference>
<feature type="compositionally biased region" description="Basic residues" evidence="1">
    <location>
        <begin position="241"/>
        <end position="252"/>
    </location>
</feature>
<proteinExistence type="predicted"/>
<feature type="compositionally biased region" description="Acidic residues" evidence="1">
    <location>
        <begin position="104"/>
        <end position="120"/>
    </location>
</feature>
<feature type="compositionally biased region" description="Acidic residues" evidence="1">
    <location>
        <begin position="210"/>
        <end position="237"/>
    </location>
</feature>
<evidence type="ECO:0000313" key="2">
    <source>
        <dbReference type="EMBL" id="KAF4612673.1"/>
    </source>
</evidence>
<evidence type="ECO:0000256" key="1">
    <source>
        <dbReference type="SAM" id="MobiDB-lite"/>
    </source>
</evidence>
<evidence type="ECO:0000313" key="3">
    <source>
        <dbReference type="Proteomes" id="UP000521872"/>
    </source>
</evidence>
<gene>
    <name evidence="2" type="ORF">D9613_011885</name>
</gene>
<dbReference type="AlphaFoldDB" id="A0A8H4VK06"/>
<name>A0A8H4VK06_9AGAR</name>
<accession>A0A8H4VK06</accession>
<dbReference type="EMBL" id="JAACJL010000047">
    <property type="protein sequence ID" value="KAF4612673.1"/>
    <property type="molecule type" value="Genomic_DNA"/>
</dbReference>
<feature type="compositionally biased region" description="Basic residues" evidence="1">
    <location>
        <begin position="128"/>
        <end position="142"/>
    </location>
</feature>
<sequence length="368" mass="41338">MCPDTRHALPLGRAIVRYIHTTHALLPAKDIAKVVHSRTTAIRRIIANCYNGKEDTIEEDEEYYSMEPELMEEMTKWVKKYGKTKSEYDRTRAASRKKKVHIDADDDEEDEEDDDSDSSETESPPATPKKHRTTKGSSHKNKFVATQSEAPDSDEEYQDESDAQISDSDSTSDDGSDDMPMVKSEPGPSPRSALRAVCFSSTSKKRRFEESDEDEHGDDDQSDESAADDGDNEEEEDNRLSIKRSPKKRIKRSPSSGPSSDEETTPTTRNHNQKRYPSRHPKPDPISLEQRERIYTFFTRLGYVPPKLDALIESGLGTAECNSFKHQDASEIKDLLINGTGGALGEFQASFIASVIINGDKTAWRALK</sequence>
<feature type="compositionally biased region" description="Acidic residues" evidence="1">
    <location>
        <begin position="151"/>
        <end position="162"/>
    </location>
</feature>
<protein>
    <submittedName>
        <fullName evidence="2">Uncharacterized protein</fullName>
    </submittedName>
</protein>
<feature type="region of interest" description="Disordered" evidence="1">
    <location>
        <begin position="88"/>
        <end position="288"/>
    </location>
</feature>
<keyword evidence="3" id="KW-1185">Reference proteome</keyword>
<feature type="compositionally biased region" description="Low complexity" evidence="1">
    <location>
        <begin position="253"/>
        <end position="269"/>
    </location>
</feature>
<feature type="compositionally biased region" description="Basic residues" evidence="1">
    <location>
        <begin position="271"/>
        <end position="280"/>
    </location>
</feature>
<organism evidence="2 3">
    <name type="scientific">Agrocybe pediades</name>
    <dbReference type="NCBI Taxonomy" id="84607"/>
    <lineage>
        <taxon>Eukaryota</taxon>
        <taxon>Fungi</taxon>
        <taxon>Dikarya</taxon>
        <taxon>Basidiomycota</taxon>
        <taxon>Agaricomycotina</taxon>
        <taxon>Agaricomycetes</taxon>
        <taxon>Agaricomycetidae</taxon>
        <taxon>Agaricales</taxon>
        <taxon>Agaricineae</taxon>
        <taxon>Strophariaceae</taxon>
        <taxon>Agrocybe</taxon>
    </lineage>
</organism>
<dbReference type="Proteomes" id="UP000521872">
    <property type="component" value="Unassembled WGS sequence"/>
</dbReference>
<comment type="caution">
    <text evidence="2">The sequence shown here is derived from an EMBL/GenBank/DDBJ whole genome shotgun (WGS) entry which is preliminary data.</text>
</comment>